<organism evidence="2 3">
    <name type="scientific">Candidatus Kaiserbacteria bacterium CG10_big_fil_rev_8_21_14_0_10_49_17</name>
    <dbReference type="NCBI Taxonomy" id="1974609"/>
    <lineage>
        <taxon>Bacteria</taxon>
        <taxon>Candidatus Kaiseribacteriota</taxon>
    </lineage>
</organism>
<comment type="caution">
    <text evidence="2">The sequence shown here is derived from an EMBL/GenBank/DDBJ whole genome shotgun (WGS) entry which is preliminary data.</text>
</comment>
<keyword evidence="1" id="KW-0812">Transmembrane</keyword>
<dbReference type="AlphaFoldDB" id="A0A2M6WE09"/>
<proteinExistence type="predicted"/>
<keyword evidence="1" id="KW-1133">Transmembrane helix</keyword>
<dbReference type="Proteomes" id="UP000228809">
    <property type="component" value="Unassembled WGS sequence"/>
</dbReference>
<feature type="transmembrane region" description="Helical" evidence="1">
    <location>
        <begin position="12"/>
        <end position="34"/>
    </location>
</feature>
<accession>A0A2M6WE09</accession>
<evidence type="ECO:0000313" key="3">
    <source>
        <dbReference type="Proteomes" id="UP000228809"/>
    </source>
</evidence>
<protein>
    <recommendedName>
        <fullName evidence="4">Type 4 fimbrial biogenesis protein PilX N-terminal domain-containing protein</fullName>
    </recommendedName>
</protein>
<evidence type="ECO:0000256" key="1">
    <source>
        <dbReference type="SAM" id="Phobius"/>
    </source>
</evidence>
<reference evidence="3" key="1">
    <citation type="submission" date="2017-09" db="EMBL/GenBank/DDBJ databases">
        <title>Depth-based differentiation of microbial function through sediment-hosted aquifers and enrichment of novel symbionts in the deep terrestrial subsurface.</title>
        <authorList>
            <person name="Probst A.J."/>
            <person name="Ladd B."/>
            <person name="Jarett J.K."/>
            <person name="Geller-Mcgrath D.E."/>
            <person name="Sieber C.M.K."/>
            <person name="Emerson J.B."/>
            <person name="Anantharaman K."/>
            <person name="Thomas B.C."/>
            <person name="Malmstrom R."/>
            <person name="Stieglmeier M."/>
            <person name="Klingl A."/>
            <person name="Woyke T."/>
            <person name="Ryan C.M."/>
            <person name="Banfield J.F."/>
        </authorList>
    </citation>
    <scope>NUCLEOTIDE SEQUENCE [LARGE SCALE GENOMIC DNA]</scope>
</reference>
<gene>
    <name evidence="2" type="ORF">COU17_02610</name>
</gene>
<evidence type="ECO:0008006" key="4">
    <source>
        <dbReference type="Google" id="ProtNLM"/>
    </source>
</evidence>
<dbReference type="EMBL" id="PFBJ01000013">
    <property type="protein sequence ID" value="PIT91041.1"/>
    <property type="molecule type" value="Genomic_DNA"/>
</dbReference>
<keyword evidence="1" id="KW-0472">Membrane</keyword>
<name>A0A2M6WE09_9BACT</name>
<evidence type="ECO:0000313" key="2">
    <source>
        <dbReference type="EMBL" id="PIT91041.1"/>
    </source>
</evidence>
<sequence length="148" mass="16348">MSRKQQQRGITLLLAVLLSSILIAIGLAIFNITIKELLLSSIGRESQFAFYAADTGTECALYWDQKGNAFSTSTDTSITCDNQVITVTQAPLNTPTTFQFDVDGYCAIVTVTKSDVHPRTKIESRGYNTTCEADANPRRVERALRVTY</sequence>